<dbReference type="GO" id="GO:0004896">
    <property type="term" value="F:cytokine receptor activity"/>
    <property type="evidence" value="ECO:0007669"/>
    <property type="project" value="TreeGrafter"/>
</dbReference>
<proteinExistence type="predicted"/>
<dbReference type="CDD" id="cd00063">
    <property type="entry name" value="FN3"/>
    <property type="match status" value="2"/>
</dbReference>
<keyword evidence="7" id="KW-0325">Glycoprotein</keyword>
<evidence type="ECO:0000256" key="1">
    <source>
        <dbReference type="ARBA" id="ARBA00004479"/>
    </source>
</evidence>
<evidence type="ECO:0000256" key="4">
    <source>
        <dbReference type="ARBA" id="ARBA00022989"/>
    </source>
</evidence>
<accession>A0AAJ8BBU1</accession>
<dbReference type="RefSeq" id="XP_050929631.1">
    <property type="nucleotide sequence ID" value="XM_051073674.1"/>
</dbReference>
<dbReference type="RefSeq" id="XP_050929632.1">
    <property type="nucleotide sequence ID" value="XM_051073675.1"/>
</dbReference>
<evidence type="ECO:0000256" key="10">
    <source>
        <dbReference type="SAM" id="SignalP"/>
    </source>
</evidence>
<evidence type="ECO:0000256" key="5">
    <source>
        <dbReference type="ARBA" id="ARBA00023136"/>
    </source>
</evidence>
<dbReference type="Pfam" id="PF00041">
    <property type="entry name" value="fn3"/>
    <property type="match status" value="2"/>
</dbReference>
<evidence type="ECO:0000256" key="9">
    <source>
        <dbReference type="SAM" id="Phobius"/>
    </source>
</evidence>
<dbReference type="CTD" id="1439"/>
<reference evidence="13 14" key="1">
    <citation type="submission" date="2025-04" db="UniProtKB">
        <authorList>
            <consortium name="RefSeq"/>
        </authorList>
    </citation>
    <scope>IDENTIFICATION</scope>
    <source>
        <tissue evidence="13 14">Brain</tissue>
    </source>
</reference>
<feature type="compositionally biased region" description="Polar residues" evidence="8">
    <location>
        <begin position="639"/>
        <end position="650"/>
    </location>
</feature>
<organism evidence="12 14">
    <name type="scientific">Lates calcarifer</name>
    <name type="common">Barramundi</name>
    <name type="synonym">Holocentrus calcarifer</name>
    <dbReference type="NCBI Taxonomy" id="8187"/>
    <lineage>
        <taxon>Eukaryota</taxon>
        <taxon>Metazoa</taxon>
        <taxon>Chordata</taxon>
        <taxon>Craniata</taxon>
        <taxon>Vertebrata</taxon>
        <taxon>Euteleostomi</taxon>
        <taxon>Actinopterygii</taxon>
        <taxon>Neopterygii</taxon>
        <taxon>Teleostei</taxon>
        <taxon>Neoteleostei</taxon>
        <taxon>Acanthomorphata</taxon>
        <taxon>Carangaria</taxon>
        <taxon>Carangaria incertae sedis</taxon>
        <taxon>Centropomidae</taxon>
        <taxon>Lates</taxon>
    </lineage>
</organism>
<dbReference type="PROSITE" id="PS50853">
    <property type="entry name" value="FN3"/>
    <property type="match status" value="2"/>
</dbReference>
<keyword evidence="6 13" id="KW-0675">Receptor</keyword>
<dbReference type="GO" id="GO:0009897">
    <property type="term" value="C:external side of plasma membrane"/>
    <property type="evidence" value="ECO:0007669"/>
    <property type="project" value="TreeGrafter"/>
</dbReference>
<feature type="domain" description="Fibronectin type-III" evidence="11">
    <location>
        <begin position="138"/>
        <end position="234"/>
    </location>
</feature>
<evidence type="ECO:0000256" key="7">
    <source>
        <dbReference type="ARBA" id="ARBA00023180"/>
    </source>
</evidence>
<dbReference type="Gene3D" id="2.60.40.10">
    <property type="entry name" value="Immunoglobulins"/>
    <property type="match status" value="4"/>
</dbReference>
<comment type="subcellular location">
    <subcellularLocation>
        <location evidence="1">Membrane</location>
        <topology evidence="1">Single-pass type I membrane protein</topology>
    </subcellularLocation>
</comment>
<evidence type="ECO:0000256" key="6">
    <source>
        <dbReference type="ARBA" id="ARBA00023170"/>
    </source>
</evidence>
<evidence type="ECO:0000313" key="12">
    <source>
        <dbReference type="Proteomes" id="UP000694890"/>
    </source>
</evidence>
<dbReference type="InterPro" id="IPR013783">
    <property type="entry name" value="Ig-like_fold"/>
</dbReference>
<feature type="transmembrane region" description="Helical" evidence="9">
    <location>
        <begin position="458"/>
        <end position="478"/>
    </location>
</feature>
<feature type="chain" id="PRO_5044709856" evidence="10">
    <location>
        <begin position="20"/>
        <end position="716"/>
    </location>
</feature>
<dbReference type="GeneID" id="108877667"/>
<dbReference type="SUPFAM" id="SSF49265">
    <property type="entry name" value="Fibronectin type III"/>
    <property type="match status" value="4"/>
</dbReference>
<dbReference type="Proteomes" id="UP000694890">
    <property type="component" value="Linkage group LG11"/>
</dbReference>
<evidence type="ECO:0000259" key="11">
    <source>
        <dbReference type="PROSITE" id="PS50853"/>
    </source>
</evidence>
<evidence type="ECO:0000256" key="8">
    <source>
        <dbReference type="SAM" id="MobiDB-lite"/>
    </source>
</evidence>
<evidence type="ECO:0000256" key="2">
    <source>
        <dbReference type="ARBA" id="ARBA00022692"/>
    </source>
</evidence>
<keyword evidence="3 10" id="KW-0732">Signal</keyword>
<dbReference type="InterPro" id="IPR003961">
    <property type="entry name" value="FN3_dom"/>
</dbReference>
<dbReference type="InterPro" id="IPR036116">
    <property type="entry name" value="FN3_sf"/>
</dbReference>
<gene>
    <name evidence="13 14" type="primary">csf2rb</name>
</gene>
<evidence type="ECO:0000313" key="14">
    <source>
        <dbReference type="RefSeq" id="XP_050929632.1"/>
    </source>
</evidence>
<keyword evidence="2 9" id="KW-0812">Transmembrane</keyword>
<dbReference type="KEGG" id="lcf:108877667"/>
<feature type="domain" description="Fibronectin type-III" evidence="11">
    <location>
        <begin position="350"/>
        <end position="450"/>
    </location>
</feature>
<keyword evidence="4 9" id="KW-1133">Transmembrane helix</keyword>
<feature type="signal peptide" evidence="10">
    <location>
        <begin position="1"/>
        <end position="19"/>
    </location>
</feature>
<keyword evidence="5 9" id="KW-0472">Membrane</keyword>
<dbReference type="AlphaFoldDB" id="A0AAJ8BBU1"/>
<protein>
    <submittedName>
        <fullName evidence="13 14">Cytokine receptor common subunit beta isoform X1</fullName>
    </submittedName>
</protein>
<dbReference type="PANTHER" id="PTHR23037:SF32">
    <property type="entry name" value="INTERLEUKIN-4 RECEPTOR SUBUNIT ALPHA"/>
    <property type="match status" value="1"/>
</dbReference>
<name>A0AAJ8BBU1_LATCA</name>
<evidence type="ECO:0000313" key="13">
    <source>
        <dbReference type="RefSeq" id="XP_050929631.1"/>
    </source>
</evidence>
<evidence type="ECO:0000256" key="3">
    <source>
        <dbReference type="ARBA" id="ARBA00022729"/>
    </source>
</evidence>
<dbReference type="PANTHER" id="PTHR23037">
    <property type="entry name" value="CYTOKINE RECEPTOR"/>
    <property type="match status" value="1"/>
</dbReference>
<dbReference type="SMART" id="SM00060">
    <property type="entry name" value="FN3"/>
    <property type="match status" value="2"/>
</dbReference>
<sequence>MMLLFRVVLWSALPLLALSSALEHCLLHESSSSQNVSSLLESLQCHNDYMSQVHCKWRKHRDTPLQLWSTFSSNRVLCVPYNPPKQDEHGTVHCKYDARAFSIGIKHTVFFLKNKSLTVCSSVQNKPLDLSQLLRARIPVDLSTHDAGDGGRRLSWSSPYPSSSSLNKNLTYQLSYRTVKQDNWTTKEVTNTSVNLEKQLLHPGHRYEARVRARASVGQWSDWSPVVTWKTEEGKVWSLLAVSFSIAFSLALDTGQSPSLHCVLDGEKEVMCSWEVSRELSHFITYQLDCRHSQTALSESCCMNPTVSRDPSGMVLKYSCSLIVADPAHLLLKLQPKQNAKTFRVHQHIRPNPPQQVRVKEKDLDWIVEWTAPNKSSKISLYYEVCYYRTQDQGCSTLLNSSELFMSLPALVPSQHYQVKVRSLVIPGKGIKYEGIPSEWTDPVDWTSHAATWSLTTLIYVLISVFVATVFFTLYCTIPACKRKVVLWVDSVPSPGKSKILSEIQSAASWTFIQSEDASICEVQHFDTISTCSSHASLWPITDADENHLELDEGFWNTDNFPIPTEKVNSSDTSSMSFSGPYIFCQTSQPNCKPVDVKCDEKENKNKTLSDGSPPPVNFALFGEGYVCLPNSTISRSTQDLVSHSDASTNTHRHNSLEQDQQCSDSMLHPDKTDFQPIHSEATSMDQPPPYTSSPFTPWPQGGTMHASGYCHLPQP</sequence>
<feature type="region of interest" description="Disordered" evidence="8">
    <location>
        <begin position="639"/>
        <end position="700"/>
    </location>
</feature>